<dbReference type="Pfam" id="PF00089">
    <property type="entry name" value="Trypsin"/>
    <property type="match status" value="1"/>
</dbReference>
<feature type="chain" id="PRO_5038159043" description="CLIP domain-containing serine protease" evidence="9">
    <location>
        <begin position="19"/>
        <end position="370"/>
    </location>
</feature>
<dbReference type="InterPro" id="IPR001254">
    <property type="entry name" value="Trypsin_dom"/>
</dbReference>
<dbReference type="FunFam" id="2.40.10.10:FF:000028">
    <property type="entry name" value="Serine protease easter"/>
    <property type="match status" value="1"/>
</dbReference>
<evidence type="ECO:0000256" key="7">
    <source>
        <dbReference type="ARBA" id="ARBA00024195"/>
    </source>
</evidence>
<sequence length="370" mass="40139">MAWLIVTVMVMMVMEAHAQHRGASCQTPDDVAGVCGSLNNCPPLSRLLKQVRSGTAPQDSLKVLQSSICHFDNGEPLLCCSASQATPTPTPPRPSQGVLPARCGNTPLADRIIDGEDAPLSAWPWMVLLRGTVDGRRAWFCGGTIISELFVLTAAHCFKPELNVELEYVRIGEHTLSQNPDCDAVDCAPIPQDITVAEIILHPEYDTTCKECNDIALLKLSAPAQFDDTHVMPICLPVDPLQDLGFGEEEFANKYVWAAGWGSTSRDPSIRRQPDTLQQVLLPLKNTVHCNSLKRNYPDPRMVLCAGGDGKDTCSGDSGGPITLFNGNSPKSFVVGVTSLGPVACGTVDTQGIYTNVLYYMDWILRTMQP</sequence>
<dbReference type="InterPro" id="IPR001314">
    <property type="entry name" value="Peptidase_S1A"/>
</dbReference>
<evidence type="ECO:0000256" key="8">
    <source>
        <dbReference type="RuleBase" id="RU363034"/>
    </source>
</evidence>
<keyword evidence="1 8" id="KW-0645">Protease</keyword>
<dbReference type="AlphaFoldDB" id="A0A977PAR3"/>
<evidence type="ECO:0000259" key="11">
    <source>
        <dbReference type="PROSITE" id="PS51888"/>
    </source>
</evidence>
<dbReference type="EMBL" id="MZ313536">
    <property type="protein sequence ID" value="UXB94676.1"/>
    <property type="molecule type" value="mRNA"/>
</dbReference>
<dbReference type="InterPro" id="IPR033116">
    <property type="entry name" value="TRYPSIN_SER"/>
</dbReference>
<dbReference type="InterPro" id="IPR022700">
    <property type="entry name" value="CLIP"/>
</dbReference>
<comment type="subcellular location">
    <subcellularLocation>
        <location evidence="9">Secreted</location>
    </subcellularLocation>
</comment>
<dbReference type="InterPro" id="IPR009003">
    <property type="entry name" value="Peptidase_S1_PA"/>
</dbReference>
<keyword evidence="4 8" id="KW-0720">Serine protease</keyword>
<accession>A0A977PAR3</accession>
<dbReference type="CDD" id="cd00190">
    <property type="entry name" value="Tryp_SPc"/>
    <property type="match status" value="1"/>
</dbReference>
<evidence type="ECO:0000256" key="9">
    <source>
        <dbReference type="RuleBase" id="RU366078"/>
    </source>
</evidence>
<protein>
    <recommendedName>
        <fullName evidence="9">CLIP domain-containing serine protease</fullName>
        <ecNumber evidence="8">3.4.21.-</ecNumber>
    </recommendedName>
</protein>
<dbReference type="PROSITE" id="PS50240">
    <property type="entry name" value="TRYPSIN_DOM"/>
    <property type="match status" value="1"/>
</dbReference>
<dbReference type="PROSITE" id="PS51888">
    <property type="entry name" value="CLIP"/>
    <property type="match status" value="1"/>
</dbReference>
<feature type="signal peptide" evidence="9">
    <location>
        <begin position="1"/>
        <end position="18"/>
    </location>
</feature>
<feature type="domain" description="Clip" evidence="11">
    <location>
        <begin position="24"/>
        <end position="80"/>
    </location>
</feature>
<dbReference type="PROSITE" id="PS00134">
    <property type="entry name" value="TRYPSIN_HIS"/>
    <property type="match status" value="1"/>
</dbReference>
<proteinExistence type="evidence at transcript level"/>
<organism evidence="12">
    <name type="scientific">Panulirus homarus</name>
    <name type="common">Scalloped spiny lobster</name>
    <name type="synonym">Cancer homarus</name>
    <dbReference type="NCBI Taxonomy" id="150425"/>
    <lineage>
        <taxon>Eukaryota</taxon>
        <taxon>Metazoa</taxon>
        <taxon>Ecdysozoa</taxon>
        <taxon>Arthropoda</taxon>
        <taxon>Crustacea</taxon>
        <taxon>Multicrustacea</taxon>
        <taxon>Malacostraca</taxon>
        <taxon>Eumalacostraca</taxon>
        <taxon>Eucarida</taxon>
        <taxon>Decapoda</taxon>
        <taxon>Pleocyemata</taxon>
        <taxon>Achelata</taxon>
        <taxon>Palinuroidea</taxon>
        <taxon>Palinuridae</taxon>
        <taxon>Panulirus</taxon>
    </lineage>
</organism>
<evidence type="ECO:0000256" key="4">
    <source>
        <dbReference type="ARBA" id="ARBA00022825"/>
    </source>
</evidence>
<dbReference type="Pfam" id="PF12032">
    <property type="entry name" value="CLIP"/>
    <property type="match status" value="1"/>
</dbReference>
<comment type="similarity">
    <text evidence="7 9">Belongs to the peptidase S1 family. CLIP subfamily.</text>
</comment>
<keyword evidence="5" id="KW-1015">Disulfide bond</keyword>
<dbReference type="SMART" id="SM00680">
    <property type="entry name" value="CLIP"/>
    <property type="match status" value="1"/>
</dbReference>
<reference evidence="12" key="1">
    <citation type="submission" date="2021-05" db="EMBL/GenBank/DDBJ databases">
        <authorList>
            <person name="Chen X."/>
        </authorList>
    </citation>
    <scope>NUCLEOTIDE SEQUENCE</scope>
    <source>
        <tissue evidence="12">Eyestalk</tissue>
    </source>
</reference>
<feature type="domain" description="Peptidase S1" evidence="10">
    <location>
        <begin position="112"/>
        <end position="369"/>
    </location>
</feature>
<dbReference type="GO" id="GO:0004252">
    <property type="term" value="F:serine-type endopeptidase activity"/>
    <property type="evidence" value="ECO:0007669"/>
    <property type="project" value="UniProtKB-UniRule"/>
</dbReference>
<evidence type="ECO:0000259" key="10">
    <source>
        <dbReference type="PROSITE" id="PS50240"/>
    </source>
</evidence>
<dbReference type="GO" id="GO:0006508">
    <property type="term" value="P:proteolysis"/>
    <property type="evidence" value="ECO:0007669"/>
    <property type="project" value="UniProtKB-KW"/>
</dbReference>
<evidence type="ECO:0000256" key="6">
    <source>
        <dbReference type="ARBA" id="ARBA00023180"/>
    </source>
</evidence>
<evidence type="ECO:0000256" key="5">
    <source>
        <dbReference type="ARBA" id="ARBA00023157"/>
    </source>
</evidence>
<keyword evidence="2 9" id="KW-0732">Signal</keyword>
<dbReference type="InterPro" id="IPR038565">
    <property type="entry name" value="CLIP_sf"/>
</dbReference>
<dbReference type="InterPro" id="IPR018114">
    <property type="entry name" value="TRYPSIN_HIS"/>
</dbReference>
<dbReference type="PROSITE" id="PS00135">
    <property type="entry name" value="TRYPSIN_SER"/>
    <property type="match status" value="1"/>
</dbReference>
<keyword evidence="3 8" id="KW-0378">Hydrolase</keyword>
<evidence type="ECO:0000313" key="12">
    <source>
        <dbReference type="EMBL" id="UXB94676.1"/>
    </source>
</evidence>
<dbReference type="Gene3D" id="3.30.1640.30">
    <property type="match status" value="1"/>
</dbReference>
<evidence type="ECO:0000256" key="3">
    <source>
        <dbReference type="ARBA" id="ARBA00022801"/>
    </source>
</evidence>
<keyword evidence="6" id="KW-0325">Glycoprotein</keyword>
<dbReference type="SMART" id="SM00020">
    <property type="entry name" value="Tryp_SPc"/>
    <property type="match status" value="1"/>
</dbReference>
<dbReference type="InterPro" id="IPR051487">
    <property type="entry name" value="Ser/Thr_Proteases_Immune/Dev"/>
</dbReference>
<name>A0A977PAR3_PANHM</name>
<dbReference type="PRINTS" id="PR00722">
    <property type="entry name" value="CHYMOTRYPSIN"/>
</dbReference>
<dbReference type="PANTHER" id="PTHR24256">
    <property type="entry name" value="TRYPTASE-RELATED"/>
    <property type="match status" value="1"/>
</dbReference>
<dbReference type="Gene3D" id="2.40.10.10">
    <property type="entry name" value="Trypsin-like serine proteases"/>
    <property type="match status" value="2"/>
</dbReference>
<dbReference type="EC" id="3.4.21.-" evidence="8"/>
<evidence type="ECO:0000256" key="1">
    <source>
        <dbReference type="ARBA" id="ARBA00022670"/>
    </source>
</evidence>
<dbReference type="InterPro" id="IPR043504">
    <property type="entry name" value="Peptidase_S1_PA_chymotrypsin"/>
</dbReference>
<evidence type="ECO:0000256" key="2">
    <source>
        <dbReference type="ARBA" id="ARBA00022729"/>
    </source>
</evidence>
<keyword evidence="9" id="KW-0964">Secreted</keyword>
<comment type="domain">
    <text evidence="9">The clip domain consists of 35-55 residues which are 'knitted' together usually by 3 conserved disulfide bonds forming a clip-like compact structure.</text>
</comment>
<dbReference type="GO" id="GO:0005576">
    <property type="term" value="C:extracellular region"/>
    <property type="evidence" value="ECO:0007669"/>
    <property type="project" value="UniProtKB-SubCell"/>
</dbReference>
<dbReference type="SUPFAM" id="SSF50494">
    <property type="entry name" value="Trypsin-like serine proteases"/>
    <property type="match status" value="1"/>
</dbReference>